<reference evidence="8" key="1">
    <citation type="submission" date="2020-08" db="EMBL/GenBank/DDBJ databases">
        <title>Genome public.</title>
        <authorList>
            <person name="Liu C."/>
            <person name="Sun Q."/>
        </authorList>
    </citation>
    <scope>NUCLEOTIDE SEQUENCE</scope>
    <source>
        <strain evidence="8">NSJ-53</strain>
    </source>
</reference>
<comment type="caution">
    <text evidence="8">The sequence shown here is derived from an EMBL/GenBank/DDBJ whole genome shotgun (WGS) entry which is preliminary data.</text>
</comment>
<evidence type="ECO:0000256" key="4">
    <source>
        <dbReference type="ARBA" id="ARBA00022679"/>
    </source>
</evidence>
<gene>
    <name evidence="8" type="ORF">H8696_06330</name>
</gene>
<name>A0A926D4Z8_9FIRM</name>
<proteinExistence type="inferred from homology"/>
<dbReference type="EC" id="2.6.1.-" evidence="6"/>
<dbReference type="GO" id="GO:0006520">
    <property type="term" value="P:amino acid metabolic process"/>
    <property type="evidence" value="ECO:0007669"/>
    <property type="project" value="InterPro"/>
</dbReference>
<evidence type="ECO:0000256" key="1">
    <source>
        <dbReference type="ARBA" id="ARBA00001933"/>
    </source>
</evidence>
<sequence length="392" mass="42803">MNAGFCDLQGGLFGEVSKADVGDVVERLTREGVAMLSWADPFKPDRVVPEHVKRAAIAAIEGGAEHYTAPIGSSVLKEKIAEKLRAYNKLDVDAQRNILITPGSDAGLIFAMMPFIEPGDEVLVPDPSYPSNFLNPRLLGGKTVPVPLGSEDELDIGAMEARVTARTKMVVLTHPNNPTTVVYSREELSALADFIIRHDLILVCDQAFEDMVYDGREFVTPASLPGMFERTLTVCSISKGMALSGYRVGYVVASDKIMDVLYGSAVNVIGATSTASQAAAIAAFEDPGFMEEYKAIFDRRRKAVYDMFNSVPGVKMRMPQSAFLSWVDVSALGTSEEIVDYLIKDAKVSVNDGNAYGSRGRGHLRVIHGCYWDDRTLYAALERMQKSLQKLA</sequence>
<evidence type="ECO:0000256" key="5">
    <source>
        <dbReference type="ARBA" id="ARBA00022898"/>
    </source>
</evidence>
<keyword evidence="4 6" id="KW-0808">Transferase</keyword>
<dbReference type="PROSITE" id="PS00105">
    <property type="entry name" value="AA_TRANSFER_CLASS_1"/>
    <property type="match status" value="1"/>
</dbReference>
<dbReference type="PANTHER" id="PTHR46383">
    <property type="entry name" value="ASPARTATE AMINOTRANSFERASE"/>
    <property type="match status" value="1"/>
</dbReference>
<dbReference type="InterPro" id="IPR015421">
    <property type="entry name" value="PyrdxlP-dep_Trfase_major"/>
</dbReference>
<feature type="domain" description="Aminotransferase class I/classII large" evidence="7">
    <location>
        <begin position="48"/>
        <end position="378"/>
    </location>
</feature>
<dbReference type="Pfam" id="PF00155">
    <property type="entry name" value="Aminotran_1_2"/>
    <property type="match status" value="1"/>
</dbReference>
<evidence type="ECO:0000256" key="3">
    <source>
        <dbReference type="ARBA" id="ARBA00022576"/>
    </source>
</evidence>
<dbReference type="InterPro" id="IPR015424">
    <property type="entry name" value="PyrdxlP-dep_Trfase"/>
</dbReference>
<organism evidence="8 9">
    <name type="scientific">Gehongia tenuis</name>
    <dbReference type="NCBI Taxonomy" id="2763655"/>
    <lineage>
        <taxon>Bacteria</taxon>
        <taxon>Bacillati</taxon>
        <taxon>Bacillota</taxon>
        <taxon>Clostridia</taxon>
        <taxon>Christensenellales</taxon>
        <taxon>Christensenellaceae</taxon>
        <taxon>Gehongia</taxon>
    </lineage>
</organism>
<keyword evidence="9" id="KW-1185">Reference proteome</keyword>
<evidence type="ECO:0000313" key="8">
    <source>
        <dbReference type="EMBL" id="MBC8531463.1"/>
    </source>
</evidence>
<dbReference type="InterPro" id="IPR050596">
    <property type="entry name" value="AspAT/PAT-like"/>
</dbReference>
<protein>
    <recommendedName>
        <fullName evidence="6">Aminotransferase</fullName>
        <ecNumber evidence="6">2.6.1.-</ecNumber>
    </recommendedName>
</protein>
<dbReference type="InterPro" id="IPR004838">
    <property type="entry name" value="NHTrfase_class1_PyrdxlP-BS"/>
</dbReference>
<accession>A0A926D4Z8</accession>
<keyword evidence="5" id="KW-0663">Pyridoxal phosphate</keyword>
<keyword evidence="3 6" id="KW-0032">Aminotransferase</keyword>
<evidence type="ECO:0000256" key="2">
    <source>
        <dbReference type="ARBA" id="ARBA00007441"/>
    </source>
</evidence>
<evidence type="ECO:0000313" key="9">
    <source>
        <dbReference type="Proteomes" id="UP000623172"/>
    </source>
</evidence>
<dbReference type="InterPro" id="IPR004839">
    <property type="entry name" value="Aminotransferase_I/II_large"/>
</dbReference>
<dbReference type="GO" id="GO:0030170">
    <property type="term" value="F:pyridoxal phosphate binding"/>
    <property type="evidence" value="ECO:0007669"/>
    <property type="project" value="InterPro"/>
</dbReference>
<comment type="similarity">
    <text evidence="2 6">Belongs to the class-I pyridoxal-phosphate-dependent aminotransferase family.</text>
</comment>
<evidence type="ECO:0000256" key="6">
    <source>
        <dbReference type="RuleBase" id="RU000481"/>
    </source>
</evidence>
<comment type="cofactor">
    <cofactor evidence="1 6">
        <name>pyridoxal 5'-phosphate</name>
        <dbReference type="ChEBI" id="CHEBI:597326"/>
    </cofactor>
</comment>
<dbReference type="SUPFAM" id="SSF53383">
    <property type="entry name" value="PLP-dependent transferases"/>
    <property type="match status" value="1"/>
</dbReference>
<dbReference type="Gene3D" id="3.40.640.10">
    <property type="entry name" value="Type I PLP-dependent aspartate aminotransferase-like (Major domain)"/>
    <property type="match status" value="1"/>
</dbReference>
<dbReference type="GO" id="GO:0008483">
    <property type="term" value="F:transaminase activity"/>
    <property type="evidence" value="ECO:0007669"/>
    <property type="project" value="UniProtKB-KW"/>
</dbReference>
<dbReference type="EMBL" id="JACRSR010000002">
    <property type="protein sequence ID" value="MBC8531463.1"/>
    <property type="molecule type" value="Genomic_DNA"/>
</dbReference>
<dbReference type="CDD" id="cd00609">
    <property type="entry name" value="AAT_like"/>
    <property type="match status" value="1"/>
</dbReference>
<dbReference type="PANTHER" id="PTHR46383:SF1">
    <property type="entry name" value="ASPARTATE AMINOTRANSFERASE"/>
    <property type="match status" value="1"/>
</dbReference>
<evidence type="ECO:0000259" key="7">
    <source>
        <dbReference type="Pfam" id="PF00155"/>
    </source>
</evidence>
<dbReference type="RefSeq" id="WP_407926372.1">
    <property type="nucleotide sequence ID" value="NZ_JACRSR010000002.1"/>
</dbReference>
<dbReference type="AlphaFoldDB" id="A0A926D4Z8"/>
<dbReference type="Proteomes" id="UP000623172">
    <property type="component" value="Unassembled WGS sequence"/>
</dbReference>